<dbReference type="Proteomes" id="UP000031518">
    <property type="component" value="Unassembled WGS sequence"/>
</dbReference>
<keyword evidence="9" id="KW-1185">Reference proteome</keyword>
<dbReference type="InterPro" id="IPR021190">
    <property type="entry name" value="Pept_M10A"/>
</dbReference>
<evidence type="ECO:0000256" key="4">
    <source>
        <dbReference type="ARBA" id="ARBA00022833"/>
    </source>
</evidence>
<dbReference type="PRINTS" id="PR00138">
    <property type="entry name" value="MATRIXIN"/>
</dbReference>
<dbReference type="SUPFAM" id="SSF49452">
    <property type="entry name" value="Starch-binding domain-like"/>
    <property type="match status" value="1"/>
</dbReference>
<dbReference type="Pfam" id="PF00413">
    <property type="entry name" value="Peptidase_M10"/>
    <property type="match status" value="1"/>
</dbReference>
<accession>A0A0B6WZJ1</accession>
<keyword evidence="1" id="KW-0645">Protease</keyword>
<dbReference type="GO" id="GO:0006508">
    <property type="term" value="P:proteolysis"/>
    <property type="evidence" value="ECO:0007669"/>
    <property type="project" value="UniProtKB-KW"/>
</dbReference>
<evidence type="ECO:0000256" key="2">
    <source>
        <dbReference type="ARBA" id="ARBA00022723"/>
    </source>
</evidence>
<dbReference type="GO" id="GO:0030246">
    <property type="term" value="F:carbohydrate binding"/>
    <property type="evidence" value="ECO:0007669"/>
    <property type="project" value="InterPro"/>
</dbReference>
<dbReference type="PANTHER" id="PTHR10201:SF323">
    <property type="entry name" value="MATRIX METALLOPROTEINASE-21"/>
    <property type="match status" value="1"/>
</dbReference>
<dbReference type="Gene3D" id="3.40.390.10">
    <property type="entry name" value="Collagenase (Catalytic Domain)"/>
    <property type="match status" value="1"/>
</dbReference>
<dbReference type="RefSeq" id="WP_157770889.1">
    <property type="nucleotide sequence ID" value="NZ_CBXV010000008.1"/>
</dbReference>
<evidence type="ECO:0000313" key="8">
    <source>
        <dbReference type="EMBL" id="CDM66688.1"/>
    </source>
</evidence>
<dbReference type="GO" id="GO:0008270">
    <property type="term" value="F:zinc ion binding"/>
    <property type="evidence" value="ECO:0007669"/>
    <property type="project" value="InterPro"/>
</dbReference>
<feature type="domain" description="Peptidase metallopeptidase" evidence="7">
    <location>
        <begin position="33"/>
        <end position="219"/>
    </location>
</feature>
<dbReference type="STRING" id="454194.PYK22_02721"/>
<reference evidence="8 9" key="1">
    <citation type="submission" date="2013-12" db="EMBL/GenBank/DDBJ databases">
        <authorList>
            <person name="Stott M."/>
        </authorList>
    </citation>
    <scope>NUCLEOTIDE SEQUENCE [LARGE SCALE GENOMIC DNA]</scope>
    <source>
        <strain evidence="8 9">K22</strain>
    </source>
</reference>
<dbReference type="InterPro" id="IPR006026">
    <property type="entry name" value="Peptidase_Metallo"/>
</dbReference>
<dbReference type="GO" id="GO:0004222">
    <property type="term" value="F:metalloendopeptidase activity"/>
    <property type="evidence" value="ECO:0007669"/>
    <property type="project" value="InterPro"/>
</dbReference>
<name>A0A0B6WZJ1_9BACT</name>
<dbReference type="InterPro" id="IPR024079">
    <property type="entry name" value="MetalloPept_cat_dom_sf"/>
</dbReference>
<dbReference type="EMBL" id="CBXV010000008">
    <property type="protein sequence ID" value="CDM66688.1"/>
    <property type="molecule type" value="Genomic_DNA"/>
</dbReference>
<protein>
    <submittedName>
        <fullName evidence="8">Matrixin</fullName>
    </submittedName>
</protein>
<dbReference type="AlphaFoldDB" id="A0A0B6WZJ1"/>
<dbReference type="InterPro" id="IPR001818">
    <property type="entry name" value="Pept_M10_metallopeptidase"/>
</dbReference>
<organism evidence="8 9">
    <name type="scientific">Pyrinomonas methylaliphatogenes</name>
    <dbReference type="NCBI Taxonomy" id="454194"/>
    <lineage>
        <taxon>Bacteria</taxon>
        <taxon>Pseudomonadati</taxon>
        <taxon>Acidobacteriota</taxon>
        <taxon>Blastocatellia</taxon>
        <taxon>Blastocatellales</taxon>
        <taxon>Pyrinomonadaceae</taxon>
        <taxon>Pyrinomonas</taxon>
    </lineage>
</organism>
<keyword evidence="3" id="KW-0378">Hydrolase</keyword>
<proteinExistence type="predicted"/>
<keyword evidence="6" id="KW-0732">Signal</keyword>
<evidence type="ECO:0000256" key="3">
    <source>
        <dbReference type="ARBA" id="ARBA00022801"/>
    </source>
</evidence>
<evidence type="ECO:0000313" key="9">
    <source>
        <dbReference type="Proteomes" id="UP000031518"/>
    </source>
</evidence>
<feature type="signal peptide" evidence="6">
    <location>
        <begin position="1"/>
        <end position="20"/>
    </location>
</feature>
<reference evidence="8 9" key="2">
    <citation type="submission" date="2015-01" db="EMBL/GenBank/DDBJ databases">
        <title>Complete genome sequence of Pyrinomonas methylaliphatogenes type strain K22T.</title>
        <authorList>
            <person name="Lee K.C.Y."/>
            <person name="Power J.F."/>
            <person name="Dunfield P.F."/>
            <person name="Morgan X.C."/>
            <person name="Huttenhower C."/>
            <person name="Stott M.B."/>
        </authorList>
    </citation>
    <scope>NUCLEOTIDE SEQUENCE [LARGE SCALE GENOMIC DNA]</scope>
    <source>
        <strain evidence="8 9">K22</strain>
    </source>
</reference>
<evidence type="ECO:0000256" key="1">
    <source>
        <dbReference type="ARBA" id="ARBA00022670"/>
    </source>
</evidence>
<keyword evidence="2" id="KW-0479">Metal-binding</keyword>
<dbReference type="SMART" id="SM00235">
    <property type="entry name" value="ZnMc"/>
    <property type="match status" value="1"/>
</dbReference>
<dbReference type="PANTHER" id="PTHR10201">
    <property type="entry name" value="MATRIX METALLOPROTEINASE"/>
    <property type="match status" value="1"/>
</dbReference>
<gene>
    <name evidence="8" type="ORF">PYK22_02721</name>
</gene>
<dbReference type="SUPFAM" id="SSF55486">
    <property type="entry name" value="Metalloproteases ('zincins'), catalytic domain"/>
    <property type="match status" value="1"/>
</dbReference>
<feature type="chain" id="PRO_5002123080" evidence="6">
    <location>
        <begin position="21"/>
        <end position="457"/>
    </location>
</feature>
<sequence precursor="true">MRSLLAISISCLLLTHGWQASLAYTLQRAESSGTVRWHAKRIRFALSSSFFSAPNVQGEPAEIALAARKALAYWAKETGIQFSLAISSAQSVSGASSGGDRLNLITIASTAENLALFEGEGDLPSRVRVFFQPQTGAIVEADIALNPNILFSTDGTPGTYDLEATLIHEFGHALGLSHSAVIGSIMQPRLPMNGDAGHETALRRLAEDDRAAARALYRPRTEWGSLIGKVSFNNGYPVFGAHVFVEDIATGRIAASDISREDGSYRIDGLPAGEYRVGVEPLDGPIEPAEIFARSTALNVSNDFRSFVSDRAVEVNANSLVEFNIKLEDVPPKIDPRALGLNGKLSTAPLALAPGRTYTLSIGGEGLDEIVEVASDSPYLVVEGINARGEGARALFPVLDLRVRIGADAPTGEYSLRLRSREGEVAWIVGALIVERQVALDGAKDGPEIETDLIELD</sequence>
<dbReference type="InterPro" id="IPR013784">
    <property type="entry name" value="Carb-bd-like_fold"/>
</dbReference>
<evidence type="ECO:0000256" key="6">
    <source>
        <dbReference type="SAM" id="SignalP"/>
    </source>
</evidence>
<dbReference type="OrthoDB" id="127521at2"/>
<evidence type="ECO:0000256" key="5">
    <source>
        <dbReference type="ARBA" id="ARBA00023049"/>
    </source>
</evidence>
<keyword evidence="5" id="KW-0482">Metalloprotease</keyword>
<dbReference type="GO" id="GO:0031012">
    <property type="term" value="C:extracellular matrix"/>
    <property type="evidence" value="ECO:0007669"/>
    <property type="project" value="InterPro"/>
</dbReference>
<keyword evidence="4" id="KW-0862">Zinc</keyword>
<evidence type="ECO:0000259" key="7">
    <source>
        <dbReference type="SMART" id="SM00235"/>
    </source>
</evidence>